<feature type="transmembrane region" description="Helical" evidence="8">
    <location>
        <begin position="120"/>
        <end position="138"/>
    </location>
</feature>
<evidence type="ECO:0000256" key="5">
    <source>
        <dbReference type="ARBA" id="ARBA00022692"/>
    </source>
</evidence>
<feature type="transmembrane region" description="Helical" evidence="8">
    <location>
        <begin position="60"/>
        <end position="79"/>
    </location>
</feature>
<keyword evidence="2" id="KW-0813">Transport</keyword>
<evidence type="ECO:0000256" key="1">
    <source>
        <dbReference type="ARBA" id="ARBA00004651"/>
    </source>
</evidence>
<feature type="transmembrane region" description="Helical" evidence="8">
    <location>
        <begin position="298"/>
        <end position="316"/>
    </location>
</feature>
<sequence>MSAATPSATASHAISPGTSALLLLLKMRTFVALILVFAFFAINAPNFLTTANAVIISKHVALNAFLAIGMTFVIITGGIDLSVGSIVGLCGMVAGWLVLNGIDLGALGIGYSLQFNTFEIGLLTVLVGMLVGLINGLLITKLNVAPFIATLGTLYVARGAALLSSGGRTFPNLSGNAEYGSASFPYIGTGNLLGLPFMIWMLIVVAALAAYIASRTPLGRHIYAVGGNERGAALSGVKVNRVKLFVYVFSGFCAALVGLIIASQLQASHPATGETFELNAIAAAVLGGTSMSGGRGRIGGTIVGAFVIGILSDGLIMMGVSSFWQTVIKGLVIIAAVVIDQAQSRLQARVALQQEAAAAARTS</sequence>
<keyword evidence="10" id="KW-1185">Reference proteome</keyword>
<keyword evidence="3" id="KW-1003">Cell membrane</keyword>
<proteinExistence type="predicted"/>
<dbReference type="EMBL" id="WMIE01000001">
    <property type="protein sequence ID" value="MTH76907.1"/>
    <property type="molecule type" value="Genomic_DNA"/>
</dbReference>
<evidence type="ECO:0000256" key="4">
    <source>
        <dbReference type="ARBA" id="ARBA00022519"/>
    </source>
</evidence>
<dbReference type="Pfam" id="PF02653">
    <property type="entry name" value="BPD_transp_2"/>
    <property type="match status" value="1"/>
</dbReference>
<name>A0A6L6J8F2_9RHOB</name>
<dbReference type="CDD" id="cd06579">
    <property type="entry name" value="TM_PBP1_transp_AraH_like"/>
    <property type="match status" value="1"/>
</dbReference>
<dbReference type="PANTHER" id="PTHR32196">
    <property type="entry name" value="ABC TRANSPORTER PERMEASE PROTEIN YPHD-RELATED-RELATED"/>
    <property type="match status" value="1"/>
</dbReference>
<feature type="transmembrane region" description="Helical" evidence="8">
    <location>
        <begin position="85"/>
        <end position="108"/>
    </location>
</feature>
<comment type="subcellular location">
    <subcellularLocation>
        <location evidence="1">Cell membrane</location>
        <topology evidence="1">Multi-pass membrane protein</topology>
    </subcellularLocation>
</comment>
<dbReference type="OrthoDB" id="6384190at2"/>
<feature type="transmembrane region" description="Helical" evidence="8">
    <location>
        <begin position="244"/>
        <end position="262"/>
    </location>
</feature>
<gene>
    <name evidence="9" type="ORF">GL286_04100</name>
</gene>
<dbReference type="RefSeq" id="WP_155094236.1">
    <property type="nucleotide sequence ID" value="NZ_WMIE01000001.1"/>
</dbReference>
<keyword evidence="6 8" id="KW-1133">Transmembrane helix</keyword>
<dbReference type="GO" id="GO:0022857">
    <property type="term" value="F:transmembrane transporter activity"/>
    <property type="evidence" value="ECO:0007669"/>
    <property type="project" value="InterPro"/>
</dbReference>
<keyword evidence="5 8" id="KW-0812">Transmembrane</keyword>
<evidence type="ECO:0000256" key="6">
    <source>
        <dbReference type="ARBA" id="ARBA00022989"/>
    </source>
</evidence>
<dbReference type="PANTHER" id="PTHR32196:SF21">
    <property type="entry name" value="ABC TRANSPORTER PERMEASE PROTEIN YPHD-RELATED"/>
    <property type="match status" value="1"/>
</dbReference>
<dbReference type="Proteomes" id="UP000478183">
    <property type="component" value="Unassembled WGS sequence"/>
</dbReference>
<evidence type="ECO:0000256" key="2">
    <source>
        <dbReference type="ARBA" id="ARBA00022448"/>
    </source>
</evidence>
<evidence type="ECO:0000313" key="9">
    <source>
        <dbReference type="EMBL" id="MTH76907.1"/>
    </source>
</evidence>
<keyword evidence="4" id="KW-0997">Cell inner membrane</keyword>
<reference evidence="9 10" key="1">
    <citation type="submission" date="2019-11" db="EMBL/GenBank/DDBJ databases">
        <authorList>
            <person name="Dong K."/>
        </authorList>
    </citation>
    <scope>NUCLEOTIDE SEQUENCE [LARGE SCALE GENOMIC DNA]</scope>
    <source>
        <strain evidence="9 10">NBRC 111993</strain>
    </source>
</reference>
<evidence type="ECO:0000313" key="10">
    <source>
        <dbReference type="Proteomes" id="UP000478183"/>
    </source>
</evidence>
<feature type="transmembrane region" description="Helical" evidence="8">
    <location>
        <begin position="192"/>
        <end position="213"/>
    </location>
</feature>
<dbReference type="AlphaFoldDB" id="A0A6L6J8F2"/>
<comment type="caution">
    <text evidence="9">The sequence shown here is derived from an EMBL/GenBank/DDBJ whole genome shotgun (WGS) entry which is preliminary data.</text>
</comment>
<evidence type="ECO:0000256" key="3">
    <source>
        <dbReference type="ARBA" id="ARBA00022475"/>
    </source>
</evidence>
<evidence type="ECO:0000256" key="8">
    <source>
        <dbReference type="SAM" id="Phobius"/>
    </source>
</evidence>
<protein>
    <submittedName>
        <fullName evidence="9">ABC transporter permease</fullName>
    </submittedName>
</protein>
<keyword evidence="7 8" id="KW-0472">Membrane</keyword>
<organism evidence="9 10">
    <name type="scientific">Paracoccus aestuariivivens</name>
    <dbReference type="NCBI Taxonomy" id="1820333"/>
    <lineage>
        <taxon>Bacteria</taxon>
        <taxon>Pseudomonadati</taxon>
        <taxon>Pseudomonadota</taxon>
        <taxon>Alphaproteobacteria</taxon>
        <taxon>Rhodobacterales</taxon>
        <taxon>Paracoccaceae</taxon>
        <taxon>Paracoccus</taxon>
    </lineage>
</organism>
<dbReference type="InterPro" id="IPR001851">
    <property type="entry name" value="ABC_transp_permease"/>
</dbReference>
<evidence type="ECO:0000256" key="7">
    <source>
        <dbReference type="ARBA" id="ARBA00023136"/>
    </source>
</evidence>
<accession>A0A6L6J8F2</accession>
<feature type="transmembrane region" description="Helical" evidence="8">
    <location>
        <begin position="29"/>
        <end position="48"/>
    </location>
</feature>
<dbReference type="GO" id="GO:0005886">
    <property type="term" value="C:plasma membrane"/>
    <property type="evidence" value="ECO:0007669"/>
    <property type="project" value="UniProtKB-SubCell"/>
</dbReference>